<organism evidence="1 2">
    <name type="scientific">Clostridium sporogenes</name>
    <dbReference type="NCBI Taxonomy" id="1509"/>
    <lineage>
        <taxon>Bacteria</taxon>
        <taxon>Bacillati</taxon>
        <taxon>Bacillota</taxon>
        <taxon>Clostridia</taxon>
        <taxon>Eubacteriales</taxon>
        <taxon>Clostridiaceae</taxon>
        <taxon>Clostridium</taxon>
    </lineage>
</organism>
<sequence length="351" mass="40985">MIFKISKEKFWDNSAGIERWPEMLKRLPHEIKYSDKNKIAEEYFGMKKDQKGRLNGSYEVYGLFGGEKKGDVVTLTGCNLIRKTEHGCKLTDEAVMLVDAYDDDNKWEILLMEQLLKYSLRVRTIVTALLNGGKFYFKEGYLKGMSKAFVEYEEEIYYVFYDKSDKKNLNDLMRVFSRKAVGEFWLKEFEINEYEIIEIEGIGNRNPSINSISTQIKIPMVLLEYLGFIKEVEVGYYSINKNKFKEDISKDVFGSFLLEDEIDDLQVLKKLIQEHKDYSGYFPVAIVGEKLKRIIDPDSKGAIDSWIDKYFISGFNLGKFKLSSYQQGQPRHGRGLLGKREQQLIMIEFNE</sequence>
<gene>
    <name evidence="1" type="ORF">CLSPO_c20980</name>
</gene>
<dbReference type="EMBL" id="CP009225">
    <property type="protein sequence ID" value="AKC62818.1"/>
    <property type="molecule type" value="Genomic_DNA"/>
</dbReference>
<proteinExistence type="predicted"/>
<accession>A0A7U4LN94</accession>
<dbReference type="KEGG" id="cld:CLSPO_c20980"/>
<name>A0A7U4LN94_CLOSG</name>
<evidence type="ECO:0000313" key="2">
    <source>
        <dbReference type="Proteomes" id="UP000033052"/>
    </source>
</evidence>
<evidence type="ECO:0000313" key="1">
    <source>
        <dbReference type="EMBL" id="AKC62818.1"/>
    </source>
</evidence>
<dbReference type="RefSeq" id="WP_033059767.1">
    <property type="nucleotide sequence ID" value="NZ_CP009225.1"/>
</dbReference>
<dbReference type="AlphaFoldDB" id="A0A7U4LN94"/>
<dbReference type="GeneID" id="92938795"/>
<protein>
    <submittedName>
        <fullName evidence="1">Uncharacterized protein</fullName>
    </submittedName>
</protein>
<reference evidence="1 2" key="1">
    <citation type="journal article" date="2015" name="PLoS ONE">
        <title>A universal mariner transposon system for forward genetic studies in the genus clostridium.</title>
        <authorList>
            <person name="Zhang Y."/>
            <person name="Grosse-Honebrink A."/>
            <person name="Minton N.P."/>
        </authorList>
    </citation>
    <scope>NUCLEOTIDE SEQUENCE [LARGE SCALE GENOMIC DNA]</scope>
    <source>
        <strain evidence="1 2">NCIMB 10696</strain>
    </source>
</reference>
<dbReference type="Proteomes" id="UP000033052">
    <property type="component" value="Chromosome"/>
</dbReference>